<dbReference type="AlphaFoldDB" id="A0AAD8GWG6"/>
<feature type="region of interest" description="Disordered" evidence="1">
    <location>
        <begin position="19"/>
        <end position="52"/>
    </location>
</feature>
<protein>
    <submittedName>
        <fullName evidence="3">Histone deacetylase HDT</fullName>
    </submittedName>
</protein>
<evidence type="ECO:0000313" key="4">
    <source>
        <dbReference type="Proteomes" id="UP001237642"/>
    </source>
</evidence>
<dbReference type="Pfam" id="PF23156">
    <property type="entry name" value="DUF7054"/>
    <property type="match status" value="1"/>
</dbReference>
<reference evidence="3" key="2">
    <citation type="submission" date="2023-05" db="EMBL/GenBank/DDBJ databases">
        <authorList>
            <person name="Schelkunov M.I."/>
        </authorList>
    </citation>
    <scope>NUCLEOTIDE SEQUENCE</scope>
    <source>
        <strain evidence="3">Hsosn_3</strain>
        <tissue evidence="3">Leaf</tissue>
    </source>
</reference>
<sequence length="194" mass="21260">MFHPASMFYGHQLTPSPINLNSAFGDSPDSNSDTGPQRDGPATRLLRQTSSSSTNKSLTKILVHVKVDRSFGPVHVVLSVEDTVGDLIKAVIDVYLKEGRRPVLANTDARCFDLHYSQFSFESLKPDEKLINLVSRNFFLCPKPNYSNSTSTSAAANNSSSCSDEIKTTATTVAADIHAQILPFPCTKFMDFLL</sequence>
<dbReference type="EMBL" id="JAUIZM010000011">
    <property type="protein sequence ID" value="KAK1356600.1"/>
    <property type="molecule type" value="Genomic_DNA"/>
</dbReference>
<proteinExistence type="predicted"/>
<dbReference type="Proteomes" id="UP001237642">
    <property type="component" value="Unassembled WGS sequence"/>
</dbReference>
<dbReference type="InterPro" id="IPR040358">
    <property type="entry name" value="At4g22758-like"/>
</dbReference>
<accession>A0AAD8GWG6</accession>
<reference evidence="3" key="1">
    <citation type="submission" date="2023-02" db="EMBL/GenBank/DDBJ databases">
        <title>Genome of toxic invasive species Heracleum sosnowskyi carries increased number of genes despite the absence of recent whole-genome duplications.</title>
        <authorList>
            <person name="Schelkunov M."/>
            <person name="Shtratnikova V."/>
            <person name="Makarenko M."/>
            <person name="Klepikova A."/>
            <person name="Omelchenko D."/>
            <person name="Novikova G."/>
            <person name="Obukhova E."/>
            <person name="Bogdanov V."/>
            <person name="Penin A."/>
            <person name="Logacheva M."/>
        </authorList>
    </citation>
    <scope>NUCLEOTIDE SEQUENCE</scope>
    <source>
        <strain evidence="3">Hsosn_3</strain>
        <tissue evidence="3">Leaf</tissue>
    </source>
</reference>
<dbReference type="InterPro" id="IPR055482">
    <property type="entry name" value="DUF7054"/>
</dbReference>
<evidence type="ECO:0000256" key="1">
    <source>
        <dbReference type="SAM" id="MobiDB-lite"/>
    </source>
</evidence>
<feature type="compositionally biased region" description="Polar residues" evidence="1">
    <location>
        <begin position="19"/>
        <end position="35"/>
    </location>
</feature>
<dbReference type="PANTHER" id="PTHR33270">
    <property type="entry name" value="BNAC05G50380D PROTEIN"/>
    <property type="match status" value="1"/>
</dbReference>
<evidence type="ECO:0000259" key="2">
    <source>
        <dbReference type="Pfam" id="PF23156"/>
    </source>
</evidence>
<dbReference type="PANTHER" id="PTHR33270:SF24">
    <property type="entry name" value="EXPRESSED PROTEIN"/>
    <property type="match status" value="1"/>
</dbReference>
<comment type="caution">
    <text evidence="3">The sequence shown here is derived from an EMBL/GenBank/DDBJ whole genome shotgun (WGS) entry which is preliminary data.</text>
</comment>
<name>A0AAD8GWG6_9APIA</name>
<feature type="domain" description="DUF7054" evidence="2">
    <location>
        <begin position="58"/>
        <end position="141"/>
    </location>
</feature>
<keyword evidence="4" id="KW-1185">Reference proteome</keyword>
<evidence type="ECO:0000313" key="3">
    <source>
        <dbReference type="EMBL" id="KAK1356600.1"/>
    </source>
</evidence>
<gene>
    <name evidence="3" type="ORF">POM88_049856</name>
</gene>
<organism evidence="3 4">
    <name type="scientific">Heracleum sosnowskyi</name>
    <dbReference type="NCBI Taxonomy" id="360622"/>
    <lineage>
        <taxon>Eukaryota</taxon>
        <taxon>Viridiplantae</taxon>
        <taxon>Streptophyta</taxon>
        <taxon>Embryophyta</taxon>
        <taxon>Tracheophyta</taxon>
        <taxon>Spermatophyta</taxon>
        <taxon>Magnoliopsida</taxon>
        <taxon>eudicotyledons</taxon>
        <taxon>Gunneridae</taxon>
        <taxon>Pentapetalae</taxon>
        <taxon>asterids</taxon>
        <taxon>campanulids</taxon>
        <taxon>Apiales</taxon>
        <taxon>Apiaceae</taxon>
        <taxon>Apioideae</taxon>
        <taxon>apioid superclade</taxon>
        <taxon>Tordylieae</taxon>
        <taxon>Tordyliinae</taxon>
        <taxon>Heracleum</taxon>
    </lineage>
</organism>